<feature type="region of interest" description="Disordered" evidence="1">
    <location>
        <begin position="100"/>
        <end position="140"/>
    </location>
</feature>
<keyword evidence="3" id="KW-1185">Reference proteome</keyword>
<feature type="compositionally biased region" description="Basic and acidic residues" evidence="1">
    <location>
        <begin position="129"/>
        <end position="140"/>
    </location>
</feature>
<dbReference type="InterPro" id="IPR019684">
    <property type="entry name" value="HofP"/>
</dbReference>
<gene>
    <name evidence="2" type="ordered locus">Ent638_3805</name>
</gene>
<evidence type="ECO:0000313" key="2">
    <source>
        <dbReference type="EMBL" id="ABP62460.1"/>
    </source>
</evidence>
<evidence type="ECO:0000256" key="1">
    <source>
        <dbReference type="SAM" id="MobiDB-lite"/>
    </source>
</evidence>
<evidence type="ECO:0000313" key="3">
    <source>
        <dbReference type="Proteomes" id="UP000000230"/>
    </source>
</evidence>
<proteinExistence type="predicted"/>
<dbReference type="Proteomes" id="UP000000230">
    <property type="component" value="Chromosome"/>
</dbReference>
<dbReference type="Pfam" id="PF10748">
    <property type="entry name" value="HofP"/>
    <property type="match status" value="1"/>
</dbReference>
<dbReference type="EMBL" id="CP000653">
    <property type="protein sequence ID" value="ABP62460.1"/>
    <property type="molecule type" value="Genomic_DNA"/>
</dbReference>
<reference evidence="3" key="1">
    <citation type="journal article" date="2010" name="PLoS Genet.">
        <title>Genome sequence of the plant growth promoting endophytic bacterium Enterobacter sp. 638.</title>
        <authorList>
            <person name="Taghavi S."/>
            <person name="van der Lelie D."/>
            <person name="Hoffman A."/>
            <person name="Zhang Y.B."/>
            <person name="Walla M.D."/>
            <person name="Vangronsveld J."/>
            <person name="Newman L."/>
            <person name="Monchy S."/>
        </authorList>
    </citation>
    <scope>NUCLEOTIDE SEQUENCE [LARGE SCALE GENOMIC DNA]</scope>
    <source>
        <strain evidence="3">638</strain>
    </source>
</reference>
<sequence length="140" mass="16163">MFRWRVYMRTELRGLVLCSLVFLTGMRDPFHPPVDRCDIGKLDKWHYQGLISSAGVVGIMKDEQDRWHRAHQDDHLPSGWRVLAINEAEMVVEVGDGCDPKEWRWKREGTKDENNKDSQPASAVQHVGLEQHSKTSDPGR</sequence>
<accession>A0A9J9L0U9</accession>
<organism evidence="2 3">
    <name type="scientific">Enterobacter sp. (strain 638)</name>
    <dbReference type="NCBI Taxonomy" id="399742"/>
    <lineage>
        <taxon>Bacteria</taxon>
        <taxon>Pseudomonadati</taxon>
        <taxon>Pseudomonadota</taxon>
        <taxon>Gammaproteobacteria</taxon>
        <taxon>Enterobacterales</taxon>
        <taxon>Enterobacteriaceae</taxon>
        <taxon>Enterobacter</taxon>
    </lineage>
</organism>
<feature type="compositionally biased region" description="Basic and acidic residues" evidence="1">
    <location>
        <begin position="100"/>
        <end position="116"/>
    </location>
</feature>
<name>A0A9J9L0U9_ENT38</name>
<dbReference type="AlphaFoldDB" id="A0A9J9L0U9"/>
<protein>
    <recommendedName>
        <fullName evidence="4">DUF2531 domain-containing protein</fullName>
    </recommendedName>
</protein>
<evidence type="ECO:0008006" key="4">
    <source>
        <dbReference type="Google" id="ProtNLM"/>
    </source>
</evidence>
<dbReference type="KEGG" id="ent:Ent638_3805"/>